<dbReference type="EMBL" id="QKXQ01000408">
    <property type="protein sequence ID" value="REH93367.1"/>
    <property type="molecule type" value="Genomic_DNA"/>
</dbReference>
<sequence>MIRMNKNESPIKPIDDKTLTQIILSSEY</sequence>
<organism evidence="1 2">
    <name type="scientific">Staphylococcus felis</name>
    <dbReference type="NCBI Taxonomy" id="46127"/>
    <lineage>
        <taxon>Bacteria</taxon>
        <taxon>Bacillati</taxon>
        <taxon>Bacillota</taxon>
        <taxon>Bacilli</taxon>
        <taxon>Bacillales</taxon>
        <taxon>Staphylococcaceae</taxon>
        <taxon>Staphylococcus</taxon>
    </lineage>
</organism>
<keyword evidence="1" id="KW-0032">Aminotransferase</keyword>
<accession>A0A3E0INE3</accession>
<protein>
    <submittedName>
        <fullName evidence="1">Histidinol phosphate aminotransferase</fullName>
    </submittedName>
</protein>
<evidence type="ECO:0000313" key="1">
    <source>
        <dbReference type="EMBL" id="REH93367.1"/>
    </source>
</evidence>
<reference evidence="1 2" key="1">
    <citation type="journal article" date="2018" name="Vet. Microbiol.">
        <title>Characterisation of Staphylococcus felis isolated from cats using whole genome sequencing.</title>
        <authorList>
            <person name="Worthing K."/>
            <person name="Pang S."/>
            <person name="Trott D.J."/>
            <person name="Abraham S."/>
            <person name="Coombs G.W."/>
            <person name="Jordan D."/>
            <person name="McIntyre L."/>
            <person name="Davies M.R."/>
            <person name="Norris J."/>
        </authorList>
    </citation>
    <scope>NUCLEOTIDE SEQUENCE [LARGE SCALE GENOMIC DNA]</scope>
    <source>
        <strain evidence="1 2">F9</strain>
    </source>
</reference>
<proteinExistence type="predicted"/>
<comment type="caution">
    <text evidence="1">The sequence shown here is derived from an EMBL/GenBank/DDBJ whole genome shotgun (WGS) entry which is preliminary data.</text>
</comment>
<feature type="non-terminal residue" evidence="1">
    <location>
        <position position="28"/>
    </location>
</feature>
<dbReference type="Proteomes" id="UP000256562">
    <property type="component" value="Unassembled WGS sequence"/>
</dbReference>
<name>A0A3E0INE3_9STAP</name>
<evidence type="ECO:0000313" key="2">
    <source>
        <dbReference type="Proteomes" id="UP000256562"/>
    </source>
</evidence>
<gene>
    <name evidence="1" type="ORF">DOS83_08920</name>
</gene>
<dbReference type="GO" id="GO:0008483">
    <property type="term" value="F:transaminase activity"/>
    <property type="evidence" value="ECO:0007669"/>
    <property type="project" value="UniProtKB-KW"/>
</dbReference>
<keyword evidence="1" id="KW-0808">Transferase</keyword>
<dbReference type="AlphaFoldDB" id="A0A3E0INE3"/>